<evidence type="ECO:0000313" key="3">
    <source>
        <dbReference type="EMBL" id="MFC7182161.1"/>
    </source>
</evidence>
<name>A0ABW2FY31_9ACTN</name>
<protein>
    <submittedName>
        <fullName evidence="3">SPW repeat protein</fullName>
    </submittedName>
</protein>
<evidence type="ECO:0000256" key="1">
    <source>
        <dbReference type="SAM" id="Phobius"/>
    </source>
</evidence>
<keyword evidence="4" id="KW-1185">Reference proteome</keyword>
<accession>A0ABW2FY31</accession>
<keyword evidence="1" id="KW-1133">Transmembrane helix</keyword>
<feature type="transmembrane region" description="Helical" evidence="1">
    <location>
        <begin position="122"/>
        <end position="145"/>
    </location>
</feature>
<dbReference type="RefSeq" id="WP_345708039.1">
    <property type="nucleotide sequence ID" value="NZ_BAABKV010000001.1"/>
</dbReference>
<dbReference type="Proteomes" id="UP001596435">
    <property type="component" value="Unassembled WGS sequence"/>
</dbReference>
<keyword evidence="1" id="KW-0472">Membrane</keyword>
<feature type="domain" description="SPW repeat-containing integral membrane" evidence="2">
    <location>
        <begin position="35"/>
        <end position="137"/>
    </location>
</feature>
<feature type="transmembrane region" description="Helical" evidence="1">
    <location>
        <begin position="93"/>
        <end position="110"/>
    </location>
</feature>
<proteinExistence type="predicted"/>
<feature type="transmembrane region" description="Helical" evidence="1">
    <location>
        <begin position="34"/>
        <end position="53"/>
    </location>
</feature>
<gene>
    <name evidence="3" type="ORF">ACFQMG_21690</name>
</gene>
<evidence type="ECO:0000313" key="4">
    <source>
        <dbReference type="Proteomes" id="UP001596435"/>
    </source>
</evidence>
<evidence type="ECO:0000259" key="2">
    <source>
        <dbReference type="Pfam" id="PF03779"/>
    </source>
</evidence>
<dbReference type="Pfam" id="PF03779">
    <property type="entry name" value="SPW"/>
    <property type="match status" value="1"/>
</dbReference>
<feature type="transmembrane region" description="Helical" evidence="1">
    <location>
        <begin position="59"/>
        <end position="81"/>
    </location>
</feature>
<sequence length="156" mass="16303">MSTQSPTGMEHHPDIIELRQHYERVTATPLAQGVEALSICAGLFLAISPWVVGFGLNPVVGAFSGLSVSNLLCGLVFAYLMAGYGSALERTHARAWAAMAIGIWAIVAPWATVGGEAVNRTIWTNVITGGVMTCLALAAFGLTLTGATSRMGRGRG</sequence>
<dbReference type="InterPro" id="IPR005530">
    <property type="entry name" value="SPW"/>
</dbReference>
<organism evidence="3 4">
    <name type="scientific">Kitasatospora paranensis</name>
    <dbReference type="NCBI Taxonomy" id="258053"/>
    <lineage>
        <taxon>Bacteria</taxon>
        <taxon>Bacillati</taxon>
        <taxon>Actinomycetota</taxon>
        <taxon>Actinomycetes</taxon>
        <taxon>Kitasatosporales</taxon>
        <taxon>Streptomycetaceae</taxon>
        <taxon>Kitasatospora</taxon>
    </lineage>
</organism>
<comment type="caution">
    <text evidence="3">The sequence shown here is derived from an EMBL/GenBank/DDBJ whole genome shotgun (WGS) entry which is preliminary data.</text>
</comment>
<dbReference type="EMBL" id="JBHTAJ010000042">
    <property type="protein sequence ID" value="MFC7182161.1"/>
    <property type="molecule type" value="Genomic_DNA"/>
</dbReference>
<keyword evidence="1" id="KW-0812">Transmembrane</keyword>
<reference evidence="4" key="1">
    <citation type="journal article" date="2019" name="Int. J. Syst. Evol. Microbiol.">
        <title>The Global Catalogue of Microorganisms (GCM) 10K type strain sequencing project: providing services to taxonomists for standard genome sequencing and annotation.</title>
        <authorList>
            <consortium name="The Broad Institute Genomics Platform"/>
            <consortium name="The Broad Institute Genome Sequencing Center for Infectious Disease"/>
            <person name="Wu L."/>
            <person name="Ma J."/>
        </authorList>
    </citation>
    <scope>NUCLEOTIDE SEQUENCE [LARGE SCALE GENOMIC DNA]</scope>
    <source>
        <strain evidence="4">CGMCC 1.12859</strain>
    </source>
</reference>